<keyword evidence="16" id="KW-1185">Reference proteome</keyword>
<dbReference type="GO" id="GO:0000433">
    <property type="term" value="P:carbon catabolite repression of transcription from RNA polymerase II promoter by glucose"/>
    <property type="evidence" value="ECO:0007669"/>
    <property type="project" value="TreeGrafter"/>
</dbReference>
<accession>A0A1B7TFP9</accession>
<dbReference type="EMBL" id="LXPE01000008">
    <property type="protein sequence ID" value="OBA27567.1"/>
    <property type="molecule type" value="Genomic_DNA"/>
</dbReference>
<evidence type="ECO:0000256" key="9">
    <source>
        <dbReference type="ARBA" id="ARBA00023015"/>
    </source>
</evidence>
<evidence type="ECO:0000256" key="13">
    <source>
        <dbReference type="PROSITE-ProRule" id="PRU00042"/>
    </source>
</evidence>
<dbReference type="PROSITE" id="PS50157">
    <property type="entry name" value="ZINC_FINGER_C2H2_2"/>
    <property type="match status" value="2"/>
</dbReference>
<evidence type="ECO:0000256" key="4">
    <source>
        <dbReference type="ARBA" id="ARBA00022723"/>
    </source>
</evidence>
<dbReference type="InterPro" id="IPR051007">
    <property type="entry name" value="creA/MIG_C2H2-ZnF"/>
</dbReference>
<comment type="subcellular location">
    <subcellularLocation>
        <location evidence="1">Nucleus</location>
        <location evidence="1">Nucleolus</location>
    </subcellularLocation>
    <subcellularLocation>
        <location evidence="2">Nucleus</location>
        <location evidence="2">Nucleoplasm</location>
    </subcellularLocation>
</comment>
<feature type="non-terminal residue" evidence="15">
    <location>
        <position position="1"/>
    </location>
</feature>
<dbReference type="SUPFAM" id="SSF57667">
    <property type="entry name" value="beta-beta-alpha zinc fingers"/>
    <property type="match status" value="1"/>
</dbReference>
<organism evidence="15 16">
    <name type="scientific">Hanseniaspora valbyensis NRRL Y-1626</name>
    <dbReference type="NCBI Taxonomy" id="766949"/>
    <lineage>
        <taxon>Eukaryota</taxon>
        <taxon>Fungi</taxon>
        <taxon>Dikarya</taxon>
        <taxon>Ascomycota</taxon>
        <taxon>Saccharomycotina</taxon>
        <taxon>Saccharomycetes</taxon>
        <taxon>Saccharomycodales</taxon>
        <taxon>Saccharomycodaceae</taxon>
        <taxon>Hanseniaspora</taxon>
    </lineage>
</organism>
<dbReference type="SMART" id="SM00355">
    <property type="entry name" value="ZnF_C2H2"/>
    <property type="match status" value="2"/>
</dbReference>
<evidence type="ECO:0000256" key="5">
    <source>
        <dbReference type="ARBA" id="ARBA00022737"/>
    </source>
</evidence>
<proteinExistence type="predicted"/>
<dbReference type="GO" id="GO:0005730">
    <property type="term" value="C:nucleolus"/>
    <property type="evidence" value="ECO:0007669"/>
    <property type="project" value="UniProtKB-SubCell"/>
</dbReference>
<comment type="caution">
    <text evidence="15">The sequence shown here is derived from an EMBL/GenBank/DDBJ whole genome shotgun (WGS) entry which is preliminary data.</text>
</comment>
<dbReference type="Pfam" id="PF00096">
    <property type="entry name" value="zf-C2H2"/>
    <property type="match status" value="2"/>
</dbReference>
<name>A0A1B7TFP9_9ASCO</name>
<dbReference type="OrthoDB" id="654211at2759"/>
<dbReference type="InterPro" id="IPR036236">
    <property type="entry name" value="Znf_C2H2_sf"/>
</dbReference>
<keyword evidence="7" id="KW-0862">Zinc</keyword>
<keyword evidence="8" id="KW-0832">Ubl conjugation</keyword>
<evidence type="ECO:0000313" key="15">
    <source>
        <dbReference type="EMBL" id="OBA27567.1"/>
    </source>
</evidence>
<keyword evidence="4" id="KW-0479">Metal-binding</keyword>
<feature type="non-terminal residue" evidence="15">
    <location>
        <position position="76"/>
    </location>
</feature>
<dbReference type="GO" id="GO:0005737">
    <property type="term" value="C:cytoplasm"/>
    <property type="evidence" value="ECO:0007669"/>
    <property type="project" value="TreeGrafter"/>
</dbReference>
<dbReference type="Proteomes" id="UP000092321">
    <property type="component" value="Unassembled WGS sequence"/>
</dbReference>
<keyword evidence="6 13" id="KW-0863">Zinc-finger</keyword>
<evidence type="ECO:0000259" key="14">
    <source>
        <dbReference type="PROSITE" id="PS50157"/>
    </source>
</evidence>
<protein>
    <recommendedName>
        <fullName evidence="12">Wilms tumor protein homolog</fullName>
    </recommendedName>
</protein>
<sequence>VTNERRYQCLKCSKSFKRHEHLKRHIITHTGEKLFKCDYPFCNKKFSRSDEVKRHYKIHLTNTIENKIIKQNKKKQ</sequence>
<keyword evidence="9" id="KW-0805">Transcription regulation</keyword>
<evidence type="ECO:0000313" key="16">
    <source>
        <dbReference type="Proteomes" id="UP000092321"/>
    </source>
</evidence>
<dbReference type="PANTHER" id="PTHR47428">
    <property type="entry name" value="REGULATORY PROTEIN MIG1-RELATED"/>
    <property type="match status" value="1"/>
</dbReference>
<evidence type="ECO:0000256" key="11">
    <source>
        <dbReference type="ARBA" id="ARBA00023242"/>
    </source>
</evidence>
<dbReference type="PROSITE" id="PS00028">
    <property type="entry name" value="ZINC_FINGER_C2H2_1"/>
    <property type="match status" value="2"/>
</dbReference>
<gene>
    <name evidence="15" type="ORF">HANVADRAFT_11407</name>
</gene>
<dbReference type="FunFam" id="3.30.160.60:FF:000063">
    <property type="entry name" value="Wilms tumor 1-KTS isoform"/>
    <property type="match status" value="1"/>
</dbReference>
<feature type="domain" description="C2H2-type" evidence="14">
    <location>
        <begin position="35"/>
        <end position="59"/>
    </location>
</feature>
<dbReference type="GO" id="GO:0008270">
    <property type="term" value="F:zinc ion binding"/>
    <property type="evidence" value="ECO:0007669"/>
    <property type="project" value="UniProtKB-KW"/>
</dbReference>
<evidence type="ECO:0000256" key="8">
    <source>
        <dbReference type="ARBA" id="ARBA00022843"/>
    </source>
</evidence>
<dbReference type="InterPro" id="IPR013087">
    <property type="entry name" value="Znf_C2H2_type"/>
</dbReference>
<feature type="domain" description="C2H2-type" evidence="14">
    <location>
        <begin position="7"/>
        <end position="34"/>
    </location>
</feature>
<dbReference type="GO" id="GO:0000978">
    <property type="term" value="F:RNA polymerase II cis-regulatory region sequence-specific DNA binding"/>
    <property type="evidence" value="ECO:0007669"/>
    <property type="project" value="TreeGrafter"/>
</dbReference>
<dbReference type="Gene3D" id="3.30.160.60">
    <property type="entry name" value="Classic Zinc Finger"/>
    <property type="match status" value="2"/>
</dbReference>
<evidence type="ECO:0000256" key="7">
    <source>
        <dbReference type="ARBA" id="ARBA00022833"/>
    </source>
</evidence>
<evidence type="ECO:0000256" key="1">
    <source>
        <dbReference type="ARBA" id="ARBA00004604"/>
    </source>
</evidence>
<reference evidence="16" key="1">
    <citation type="journal article" date="2016" name="Proc. Natl. Acad. Sci. U.S.A.">
        <title>Comparative genomics of biotechnologically important yeasts.</title>
        <authorList>
            <person name="Riley R."/>
            <person name="Haridas S."/>
            <person name="Wolfe K.H."/>
            <person name="Lopes M.R."/>
            <person name="Hittinger C.T."/>
            <person name="Goeker M."/>
            <person name="Salamov A.A."/>
            <person name="Wisecaver J.H."/>
            <person name="Long T.M."/>
            <person name="Calvey C.H."/>
            <person name="Aerts A.L."/>
            <person name="Barry K.W."/>
            <person name="Choi C."/>
            <person name="Clum A."/>
            <person name="Coughlan A.Y."/>
            <person name="Deshpande S."/>
            <person name="Douglass A.P."/>
            <person name="Hanson S.J."/>
            <person name="Klenk H.-P."/>
            <person name="LaButti K.M."/>
            <person name="Lapidus A."/>
            <person name="Lindquist E.A."/>
            <person name="Lipzen A.M."/>
            <person name="Meier-Kolthoff J.P."/>
            <person name="Ohm R.A."/>
            <person name="Otillar R.P."/>
            <person name="Pangilinan J.L."/>
            <person name="Peng Y."/>
            <person name="Rokas A."/>
            <person name="Rosa C.A."/>
            <person name="Scheuner C."/>
            <person name="Sibirny A.A."/>
            <person name="Slot J.C."/>
            <person name="Stielow J.B."/>
            <person name="Sun H."/>
            <person name="Kurtzman C.P."/>
            <person name="Blackwell M."/>
            <person name="Grigoriev I.V."/>
            <person name="Jeffries T.W."/>
        </authorList>
    </citation>
    <scope>NUCLEOTIDE SEQUENCE [LARGE SCALE GENOMIC DNA]</scope>
    <source>
        <strain evidence="16">NRRL Y-1626</strain>
    </source>
</reference>
<evidence type="ECO:0000256" key="2">
    <source>
        <dbReference type="ARBA" id="ARBA00004642"/>
    </source>
</evidence>
<keyword evidence="11" id="KW-0539">Nucleus</keyword>
<keyword evidence="3" id="KW-1017">Isopeptide bond</keyword>
<dbReference type="AlphaFoldDB" id="A0A1B7TFP9"/>
<evidence type="ECO:0000256" key="12">
    <source>
        <dbReference type="ARBA" id="ARBA00069242"/>
    </source>
</evidence>
<dbReference type="GO" id="GO:0005654">
    <property type="term" value="C:nucleoplasm"/>
    <property type="evidence" value="ECO:0007669"/>
    <property type="project" value="UniProtKB-SubCell"/>
</dbReference>
<dbReference type="PANTHER" id="PTHR47428:SF2">
    <property type="entry name" value="ZINC FINGER PROTEIN RSV1"/>
    <property type="match status" value="1"/>
</dbReference>
<evidence type="ECO:0000256" key="3">
    <source>
        <dbReference type="ARBA" id="ARBA00022499"/>
    </source>
</evidence>
<evidence type="ECO:0000256" key="6">
    <source>
        <dbReference type="ARBA" id="ARBA00022771"/>
    </source>
</evidence>
<evidence type="ECO:0000256" key="10">
    <source>
        <dbReference type="ARBA" id="ARBA00023163"/>
    </source>
</evidence>
<keyword evidence="5" id="KW-0677">Repeat</keyword>
<keyword evidence="10" id="KW-0804">Transcription</keyword>